<evidence type="ECO:0000313" key="2">
    <source>
        <dbReference type="EMBL" id="KKN22712.1"/>
    </source>
</evidence>
<dbReference type="EMBL" id="LAZR01003035">
    <property type="protein sequence ID" value="KKN22712.1"/>
    <property type="molecule type" value="Genomic_DNA"/>
</dbReference>
<reference evidence="2" key="1">
    <citation type="journal article" date="2015" name="Nature">
        <title>Complex archaea that bridge the gap between prokaryotes and eukaryotes.</title>
        <authorList>
            <person name="Spang A."/>
            <person name="Saw J.H."/>
            <person name="Jorgensen S.L."/>
            <person name="Zaremba-Niedzwiedzka K."/>
            <person name="Martijn J."/>
            <person name="Lind A.E."/>
            <person name="van Eijk R."/>
            <person name="Schleper C."/>
            <person name="Guy L."/>
            <person name="Ettema T.J."/>
        </authorList>
    </citation>
    <scope>NUCLEOTIDE SEQUENCE</scope>
</reference>
<accession>A0A0F9PE06</accession>
<keyword evidence="1" id="KW-0472">Membrane</keyword>
<keyword evidence="1" id="KW-0812">Transmembrane</keyword>
<proteinExistence type="predicted"/>
<protein>
    <submittedName>
        <fullName evidence="2">Uncharacterized protein</fullName>
    </submittedName>
</protein>
<sequence length="51" mass="5779">MALYESLLTVGILFGIFVLGYLRMTKKTLMEAITELRGALSGRTEDLDLKW</sequence>
<feature type="transmembrane region" description="Helical" evidence="1">
    <location>
        <begin position="6"/>
        <end position="22"/>
    </location>
</feature>
<organism evidence="2">
    <name type="scientific">marine sediment metagenome</name>
    <dbReference type="NCBI Taxonomy" id="412755"/>
    <lineage>
        <taxon>unclassified sequences</taxon>
        <taxon>metagenomes</taxon>
        <taxon>ecological metagenomes</taxon>
    </lineage>
</organism>
<evidence type="ECO:0000256" key="1">
    <source>
        <dbReference type="SAM" id="Phobius"/>
    </source>
</evidence>
<gene>
    <name evidence="2" type="ORF">LCGC14_0912140</name>
</gene>
<keyword evidence="1" id="KW-1133">Transmembrane helix</keyword>
<name>A0A0F9PE06_9ZZZZ</name>
<comment type="caution">
    <text evidence="2">The sequence shown here is derived from an EMBL/GenBank/DDBJ whole genome shotgun (WGS) entry which is preliminary data.</text>
</comment>
<dbReference type="AlphaFoldDB" id="A0A0F9PE06"/>